<dbReference type="Pfam" id="PF01636">
    <property type="entry name" value="APH"/>
    <property type="match status" value="1"/>
</dbReference>
<feature type="domain" description="Aminoglycoside phosphotransferase" evidence="1">
    <location>
        <begin position="61"/>
        <end position="279"/>
    </location>
</feature>
<evidence type="ECO:0000313" key="2">
    <source>
        <dbReference type="EMBL" id="HGU32693.1"/>
    </source>
</evidence>
<dbReference type="EMBL" id="DSUH01000180">
    <property type="protein sequence ID" value="HGU32693.1"/>
    <property type="molecule type" value="Genomic_DNA"/>
</dbReference>
<dbReference type="Gene3D" id="3.90.1200.10">
    <property type="match status" value="1"/>
</dbReference>
<evidence type="ECO:0000259" key="1">
    <source>
        <dbReference type="Pfam" id="PF01636"/>
    </source>
</evidence>
<organism evidence="2">
    <name type="scientific">Desulfatirhabdium butyrativorans</name>
    <dbReference type="NCBI Taxonomy" id="340467"/>
    <lineage>
        <taxon>Bacteria</taxon>
        <taxon>Pseudomonadati</taxon>
        <taxon>Thermodesulfobacteriota</taxon>
        <taxon>Desulfobacteria</taxon>
        <taxon>Desulfobacterales</taxon>
        <taxon>Desulfatirhabdiaceae</taxon>
        <taxon>Desulfatirhabdium</taxon>
    </lineage>
</organism>
<protein>
    <submittedName>
        <fullName evidence="2">Aminoglycoside phosphotransferase family protein</fullName>
    </submittedName>
</protein>
<dbReference type="SUPFAM" id="SSF56112">
    <property type="entry name" value="Protein kinase-like (PK-like)"/>
    <property type="match status" value="1"/>
</dbReference>
<dbReference type="InterPro" id="IPR002575">
    <property type="entry name" value="Aminoglycoside_PTrfase"/>
</dbReference>
<sequence length="332" mass="38434">MQYLGHLGRNDPLYGYFCTDILPQIGNFGQEPDFRVFRFAGNREVYLYSDQVIGVKLVGKFFKMPDPDHARYAGQTEFNNLLFLRRIGLADPPCRVVRPYGFNPDVDHVLVTEYVQAESFGSVIESAIHRGKTDRFYRKLSALAAFMAYFHHRTVGDWPVDFDRVCAYFDGLIHTLQAGGFIGSDTASDFRYVKELWRNQAFMWEDRSVLVHGDPTPSNLLIGHGADVTAIDLERMRWADRAFDLGRLCGEIKHFFFRSTNDPMNAEPFIGHFLWEYARYFPDQQAAFRSITRRFPFYLGITFLRIARNDWVSSGYRKRLIQQAATILRAIA</sequence>
<dbReference type="GO" id="GO:0016740">
    <property type="term" value="F:transferase activity"/>
    <property type="evidence" value="ECO:0007669"/>
    <property type="project" value="UniProtKB-KW"/>
</dbReference>
<accession>A0A7C4RQ48</accession>
<dbReference type="InterPro" id="IPR011009">
    <property type="entry name" value="Kinase-like_dom_sf"/>
</dbReference>
<proteinExistence type="predicted"/>
<keyword evidence="2" id="KW-0808">Transferase</keyword>
<name>A0A7C4RQ48_9BACT</name>
<dbReference type="AlphaFoldDB" id="A0A7C4RQ48"/>
<reference evidence="2" key="1">
    <citation type="journal article" date="2020" name="mSystems">
        <title>Genome- and Community-Level Interaction Insights into Carbon Utilization and Element Cycling Functions of Hydrothermarchaeota in Hydrothermal Sediment.</title>
        <authorList>
            <person name="Zhou Z."/>
            <person name="Liu Y."/>
            <person name="Xu W."/>
            <person name="Pan J."/>
            <person name="Luo Z.H."/>
            <person name="Li M."/>
        </authorList>
    </citation>
    <scope>NUCLEOTIDE SEQUENCE [LARGE SCALE GENOMIC DNA]</scope>
    <source>
        <strain evidence="2">SpSt-477</strain>
    </source>
</reference>
<comment type="caution">
    <text evidence="2">The sequence shown here is derived from an EMBL/GenBank/DDBJ whole genome shotgun (WGS) entry which is preliminary data.</text>
</comment>
<gene>
    <name evidence="2" type="ORF">ENS29_07545</name>
</gene>